<sequence length="62" mass="6491">MPSRNSIDGSVLTRSSTTESSTGRVQEKNASAAGYSAIHPAALSHRRPPERATRTAPASVGR</sequence>
<proteinExistence type="predicted"/>
<gene>
    <name evidence="2" type="ORF">ACFP3U_18085</name>
</gene>
<dbReference type="Proteomes" id="UP001595975">
    <property type="component" value="Unassembled WGS sequence"/>
</dbReference>
<dbReference type="RefSeq" id="WP_380226570.1">
    <property type="nucleotide sequence ID" value="NZ_JBHSOF010000021.1"/>
</dbReference>
<protein>
    <submittedName>
        <fullName evidence="2">Uncharacterized protein</fullName>
    </submittedName>
</protein>
<dbReference type="EMBL" id="JBHSOF010000021">
    <property type="protein sequence ID" value="MFC5664885.1"/>
    <property type="molecule type" value="Genomic_DNA"/>
</dbReference>
<evidence type="ECO:0000256" key="1">
    <source>
        <dbReference type="SAM" id="MobiDB-lite"/>
    </source>
</evidence>
<comment type="caution">
    <text evidence="2">The sequence shown here is derived from an EMBL/GenBank/DDBJ whole genome shotgun (WGS) entry which is preliminary data.</text>
</comment>
<evidence type="ECO:0000313" key="3">
    <source>
        <dbReference type="Proteomes" id="UP001595975"/>
    </source>
</evidence>
<keyword evidence="3" id="KW-1185">Reference proteome</keyword>
<reference evidence="3" key="1">
    <citation type="journal article" date="2019" name="Int. J. Syst. Evol. Microbiol.">
        <title>The Global Catalogue of Microorganisms (GCM) 10K type strain sequencing project: providing services to taxonomists for standard genome sequencing and annotation.</title>
        <authorList>
            <consortium name="The Broad Institute Genomics Platform"/>
            <consortium name="The Broad Institute Genome Sequencing Center for Infectious Disease"/>
            <person name="Wu L."/>
            <person name="Ma J."/>
        </authorList>
    </citation>
    <scope>NUCLEOTIDE SEQUENCE [LARGE SCALE GENOMIC DNA]</scope>
    <source>
        <strain evidence="3">CGMCC 4.1437</strain>
    </source>
</reference>
<accession>A0ABW0X8N0</accession>
<name>A0ABW0X8N0_9ACTN</name>
<feature type="compositionally biased region" description="Low complexity" evidence="1">
    <location>
        <begin position="13"/>
        <end position="22"/>
    </location>
</feature>
<organism evidence="2 3">
    <name type="scientific">Kitasatospora misakiensis</name>
    <dbReference type="NCBI Taxonomy" id="67330"/>
    <lineage>
        <taxon>Bacteria</taxon>
        <taxon>Bacillati</taxon>
        <taxon>Actinomycetota</taxon>
        <taxon>Actinomycetes</taxon>
        <taxon>Kitasatosporales</taxon>
        <taxon>Streptomycetaceae</taxon>
        <taxon>Kitasatospora</taxon>
    </lineage>
</organism>
<feature type="region of interest" description="Disordered" evidence="1">
    <location>
        <begin position="1"/>
        <end position="62"/>
    </location>
</feature>
<evidence type="ECO:0000313" key="2">
    <source>
        <dbReference type="EMBL" id="MFC5664885.1"/>
    </source>
</evidence>